<dbReference type="Proteomes" id="UP001180825">
    <property type="component" value="Unassembled WGS sequence"/>
</dbReference>
<keyword evidence="1" id="KW-0732">Signal</keyword>
<reference evidence="3 4" key="1">
    <citation type="submission" date="2023-07" db="EMBL/GenBank/DDBJ databases">
        <title>Sorghum-associated microbial communities from plants grown in Nebraska, USA.</title>
        <authorList>
            <person name="Schachtman D."/>
        </authorList>
    </citation>
    <scope>NUCLEOTIDE SEQUENCE [LARGE SCALE GENOMIC DNA]</scope>
    <source>
        <strain evidence="3 4">BE316</strain>
    </source>
</reference>
<feature type="domain" description="SCP" evidence="2">
    <location>
        <begin position="30"/>
        <end position="153"/>
    </location>
</feature>
<proteinExistence type="predicted"/>
<dbReference type="Pfam" id="PF00188">
    <property type="entry name" value="CAP"/>
    <property type="match status" value="1"/>
</dbReference>
<dbReference type="Gene3D" id="3.40.33.10">
    <property type="entry name" value="CAP"/>
    <property type="match status" value="1"/>
</dbReference>
<dbReference type="PANTHER" id="PTHR31157:SF1">
    <property type="entry name" value="SCP DOMAIN-CONTAINING PROTEIN"/>
    <property type="match status" value="1"/>
</dbReference>
<dbReference type="InterPro" id="IPR035940">
    <property type="entry name" value="CAP_sf"/>
</dbReference>
<dbReference type="PROSITE" id="PS51257">
    <property type="entry name" value="PROKAR_LIPOPROTEIN"/>
    <property type="match status" value="1"/>
</dbReference>
<evidence type="ECO:0000259" key="2">
    <source>
        <dbReference type="Pfam" id="PF00188"/>
    </source>
</evidence>
<evidence type="ECO:0000313" key="3">
    <source>
        <dbReference type="EMBL" id="MDR7335187.1"/>
    </source>
</evidence>
<keyword evidence="4" id="KW-1185">Reference proteome</keyword>
<dbReference type="PANTHER" id="PTHR31157">
    <property type="entry name" value="SCP DOMAIN-CONTAINING PROTEIN"/>
    <property type="match status" value="1"/>
</dbReference>
<organism evidence="3 4">
    <name type="scientific">Roseateles asaccharophilus</name>
    <dbReference type="NCBI Taxonomy" id="582607"/>
    <lineage>
        <taxon>Bacteria</taxon>
        <taxon>Pseudomonadati</taxon>
        <taxon>Pseudomonadota</taxon>
        <taxon>Betaproteobacteria</taxon>
        <taxon>Burkholderiales</taxon>
        <taxon>Sphaerotilaceae</taxon>
        <taxon>Roseateles</taxon>
    </lineage>
</organism>
<sequence>MRVLLLLSLCLALSPATQGCQPGIDATLAALNALRASPQTCGGRAWPAVPALRWQDTLAASARSHAVDLAGRDRLDHLGANGAPLRQRLREAGYAMRLAGENLAGGPETLDEALVQWLASPAHCENLMEARFEEAGLACVTGPGSLQRYWVLQLAAPARTKP</sequence>
<dbReference type="SUPFAM" id="SSF55797">
    <property type="entry name" value="PR-1-like"/>
    <property type="match status" value="1"/>
</dbReference>
<dbReference type="CDD" id="cd05379">
    <property type="entry name" value="CAP_bacterial"/>
    <property type="match status" value="1"/>
</dbReference>
<feature type="signal peptide" evidence="1">
    <location>
        <begin position="1"/>
        <end position="19"/>
    </location>
</feature>
<dbReference type="RefSeq" id="WP_310332102.1">
    <property type="nucleotide sequence ID" value="NZ_JAVDXV010000009.1"/>
</dbReference>
<evidence type="ECO:0000256" key="1">
    <source>
        <dbReference type="SAM" id="SignalP"/>
    </source>
</evidence>
<dbReference type="InterPro" id="IPR014044">
    <property type="entry name" value="CAP_dom"/>
</dbReference>
<dbReference type="EMBL" id="JAVDXV010000009">
    <property type="protein sequence ID" value="MDR7335187.1"/>
    <property type="molecule type" value="Genomic_DNA"/>
</dbReference>
<feature type="chain" id="PRO_5046471390" evidence="1">
    <location>
        <begin position="20"/>
        <end position="162"/>
    </location>
</feature>
<gene>
    <name evidence="3" type="ORF">J2X21_004352</name>
</gene>
<protein>
    <submittedName>
        <fullName evidence="3">Uncharacterized protein YkwD</fullName>
    </submittedName>
</protein>
<comment type="caution">
    <text evidence="3">The sequence shown here is derived from an EMBL/GenBank/DDBJ whole genome shotgun (WGS) entry which is preliminary data.</text>
</comment>
<accession>A0ABU2AFE3</accession>
<name>A0ABU2AFE3_9BURK</name>
<evidence type="ECO:0000313" key="4">
    <source>
        <dbReference type="Proteomes" id="UP001180825"/>
    </source>
</evidence>